<dbReference type="GO" id="GO:0003676">
    <property type="term" value="F:nucleic acid binding"/>
    <property type="evidence" value="ECO:0007669"/>
    <property type="project" value="InterPro"/>
</dbReference>
<organism evidence="1 2">
    <name type="scientific">Vibrio phage 2 TSL-2019</name>
    <dbReference type="NCBI Taxonomy" id="2508172"/>
    <lineage>
        <taxon>Viruses</taxon>
        <taxon>Duplodnaviria</taxon>
        <taxon>Heunggongvirae</taxon>
        <taxon>Uroviricota</taxon>
        <taxon>Caudoviricetes</taxon>
        <taxon>Chimalliviridae</taxon>
        <taxon>Gorgonvirinae</taxon>
        <taxon>Aphroditevirus</taxon>
        <taxon>Aphroditevirus av2TSL2019</taxon>
    </lineage>
</organism>
<accession>A0A513PWI5</accession>
<protein>
    <submittedName>
        <fullName evidence="1">Uncharacterized protein</fullName>
    </submittedName>
</protein>
<evidence type="ECO:0000313" key="1">
    <source>
        <dbReference type="EMBL" id="QAU04289.1"/>
    </source>
</evidence>
<dbReference type="KEGG" id="vg:55613502"/>
<reference evidence="1 2" key="1">
    <citation type="submission" date="2019-01" db="EMBL/GenBank/DDBJ databases">
        <authorList>
            <person name="Le T.S."/>
            <person name="Kurtboke I."/>
        </authorList>
    </citation>
    <scope>NUCLEOTIDE SEQUENCE [LARGE SCALE GENOMIC DNA]</scope>
</reference>
<sequence length="200" mass="22429">METLPLPDGWIRSIAIDPSTSRMGMSIIDVNLQQPERFKLQWVETIHGDKQEHFGSTNYDDDGAVQSRILGLSKAYRKLLDFFNPTIAACEDNFLGASPDTFKRLIEAVSLLRTETESYGNGLYMVNVPPRAAKETVGANFKGTQKEDVTKGIKKYENIDLNGHDLDVLDEHSIDAIAINLNVCERIAKDRGKFHDTKNT</sequence>
<dbReference type="Proteomes" id="UP000320660">
    <property type="component" value="Segment"/>
</dbReference>
<evidence type="ECO:0000313" key="2">
    <source>
        <dbReference type="Proteomes" id="UP000320660"/>
    </source>
</evidence>
<keyword evidence="2" id="KW-1185">Reference proteome</keyword>
<proteinExistence type="predicted"/>
<dbReference type="InterPro" id="IPR036397">
    <property type="entry name" value="RNaseH_sf"/>
</dbReference>
<dbReference type="GeneID" id="55613502"/>
<dbReference type="InterPro" id="IPR012337">
    <property type="entry name" value="RNaseH-like_sf"/>
</dbReference>
<dbReference type="Gene3D" id="3.30.420.10">
    <property type="entry name" value="Ribonuclease H-like superfamily/Ribonuclease H"/>
    <property type="match status" value="1"/>
</dbReference>
<dbReference type="SUPFAM" id="SSF53098">
    <property type="entry name" value="Ribonuclease H-like"/>
    <property type="match status" value="1"/>
</dbReference>
<dbReference type="RefSeq" id="YP_009843236.1">
    <property type="nucleotide sequence ID" value="NC_048747.1"/>
</dbReference>
<dbReference type="EMBL" id="MK368614">
    <property type="protein sequence ID" value="QAU04289.1"/>
    <property type="molecule type" value="Genomic_DNA"/>
</dbReference>
<name>A0A513PWI5_9CAUD</name>